<sequence length="218" mass="24017">MFLTERVASNIGIKSRKILNIDENQEKIIVYGAISLLQIVWSIGWTAIFGLIFGVFYEAMLFSIIISALRKYSGGVHASAPNICVIIGTTISVGFGIIMDKILISIDTSIMIIVGIVCVLIALIIIIKNAPVDSLKKPITNPVIKQRFKLYSIILICFYMLCMITLIEFYSAYGNLMYFKAFQCIAFGALWQAITLTSIGAVILNKVDAGLKYILGGN</sequence>
<dbReference type="InterPro" id="IPR006741">
    <property type="entry name" value="AgrB"/>
</dbReference>
<dbReference type="RefSeq" id="WP_052221128.1">
    <property type="nucleotide sequence ID" value="NZ_LHUR01000021.1"/>
</dbReference>
<evidence type="ECO:0000313" key="10">
    <source>
        <dbReference type="Proteomes" id="UP000037043"/>
    </source>
</evidence>
<protein>
    <submittedName>
        <fullName evidence="9">Accessory regulator protein B</fullName>
    </submittedName>
</protein>
<keyword evidence="1" id="KW-1003">Cell membrane</keyword>
<dbReference type="GO" id="GO:0009372">
    <property type="term" value="P:quorum sensing"/>
    <property type="evidence" value="ECO:0007669"/>
    <property type="project" value="UniProtKB-KW"/>
</dbReference>
<evidence type="ECO:0000256" key="3">
    <source>
        <dbReference type="ARBA" id="ARBA00022670"/>
    </source>
</evidence>
<dbReference type="SMART" id="SM00793">
    <property type="entry name" value="AgrB"/>
    <property type="match status" value="1"/>
</dbReference>
<evidence type="ECO:0000256" key="2">
    <source>
        <dbReference type="ARBA" id="ARBA00022654"/>
    </source>
</evidence>
<comment type="caution">
    <text evidence="9">The sequence shown here is derived from an EMBL/GenBank/DDBJ whole genome shotgun (WGS) entry which is preliminary data.</text>
</comment>
<feature type="transmembrane region" description="Helical" evidence="8">
    <location>
        <begin position="148"/>
        <end position="173"/>
    </location>
</feature>
<keyword evidence="3" id="KW-0645">Protease</keyword>
<keyword evidence="5" id="KW-0378">Hydrolase</keyword>
<feature type="transmembrane region" description="Helical" evidence="8">
    <location>
        <begin position="185"/>
        <end position="204"/>
    </location>
</feature>
<proteinExistence type="predicted"/>
<dbReference type="STRING" id="36844.SAMN04488501_11238"/>
<dbReference type="PATRIC" id="fig|1121318.3.peg.1573"/>
<dbReference type="EMBL" id="LHUR01000021">
    <property type="protein sequence ID" value="KOA19999.1"/>
    <property type="molecule type" value="Genomic_DNA"/>
</dbReference>
<evidence type="ECO:0000256" key="8">
    <source>
        <dbReference type="SAM" id="Phobius"/>
    </source>
</evidence>
<dbReference type="GO" id="GO:0016020">
    <property type="term" value="C:membrane"/>
    <property type="evidence" value="ECO:0007669"/>
    <property type="project" value="InterPro"/>
</dbReference>
<organism evidence="9 10">
    <name type="scientific">Clostridium homopropionicum DSM 5847</name>
    <dbReference type="NCBI Taxonomy" id="1121318"/>
    <lineage>
        <taxon>Bacteria</taxon>
        <taxon>Bacillati</taxon>
        <taxon>Bacillota</taxon>
        <taxon>Clostridia</taxon>
        <taxon>Eubacteriales</taxon>
        <taxon>Clostridiaceae</taxon>
        <taxon>Clostridium</taxon>
    </lineage>
</organism>
<gene>
    <name evidence="9" type="primary">agrB_4</name>
    <name evidence="9" type="ORF">CLHOM_15640</name>
</gene>
<evidence type="ECO:0000256" key="4">
    <source>
        <dbReference type="ARBA" id="ARBA00022692"/>
    </source>
</evidence>
<accession>A0A0L6ZAJ6</accession>
<dbReference type="Pfam" id="PF04647">
    <property type="entry name" value="AgrB"/>
    <property type="match status" value="1"/>
</dbReference>
<dbReference type="AlphaFoldDB" id="A0A0L6ZAJ6"/>
<evidence type="ECO:0000256" key="6">
    <source>
        <dbReference type="ARBA" id="ARBA00022989"/>
    </source>
</evidence>
<dbReference type="Proteomes" id="UP000037043">
    <property type="component" value="Unassembled WGS sequence"/>
</dbReference>
<evidence type="ECO:0000256" key="1">
    <source>
        <dbReference type="ARBA" id="ARBA00022475"/>
    </source>
</evidence>
<dbReference type="GO" id="GO:0008233">
    <property type="term" value="F:peptidase activity"/>
    <property type="evidence" value="ECO:0007669"/>
    <property type="project" value="UniProtKB-KW"/>
</dbReference>
<dbReference type="GO" id="GO:0006508">
    <property type="term" value="P:proteolysis"/>
    <property type="evidence" value="ECO:0007669"/>
    <property type="project" value="UniProtKB-KW"/>
</dbReference>
<reference evidence="10" key="1">
    <citation type="submission" date="2015-08" db="EMBL/GenBank/DDBJ databases">
        <title>Genome sequence of the strict anaerobe Clostridium homopropionicum LuHBu1 (DSM 5847T).</title>
        <authorList>
            <person name="Poehlein A."/>
            <person name="Beck M."/>
            <person name="Schiel-Bengelsdorf B."/>
            <person name="Bengelsdorf F.R."/>
            <person name="Daniel R."/>
            <person name="Duerre P."/>
        </authorList>
    </citation>
    <scope>NUCLEOTIDE SEQUENCE [LARGE SCALE GENOMIC DNA]</scope>
    <source>
        <strain evidence="10">DSM 5847</strain>
    </source>
</reference>
<keyword evidence="7 8" id="KW-0472">Membrane</keyword>
<keyword evidence="6 8" id="KW-1133">Transmembrane helix</keyword>
<keyword evidence="2" id="KW-0673">Quorum sensing</keyword>
<feature type="transmembrane region" description="Helical" evidence="8">
    <location>
        <begin position="104"/>
        <end position="127"/>
    </location>
</feature>
<evidence type="ECO:0000313" key="9">
    <source>
        <dbReference type="EMBL" id="KOA19999.1"/>
    </source>
</evidence>
<evidence type="ECO:0000256" key="7">
    <source>
        <dbReference type="ARBA" id="ARBA00023136"/>
    </source>
</evidence>
<keyword evidence="10" id="KW-1185">Reference proteome</keyword>
<evidence type="ECO:0000256" key="5">
    <source>
        <dbReference type="ARBA" id="ARBA00022801"/>
    </source>
</evidence>
<name>A0A0L6ZAJ6_9CLOT</name>
<keyword evidence="4 8" id="KW-0812">Transmembrane</keyword>
<feature type="transmembrane region" description="Helical" evidence="8">
    <location>
        <begin position="78"/>
        <end position="98"/>
    </location>
</feature>